<dbReference type="InterPro" id="IPR051817">
    <property type="entry name" value="FDH_cytochrome_b556_subunit"/>
</dbReference>
<dbReference type="SUPFAM" id="SSF81342">
    <property type="entry name" value="Transmembrane di-heme cytochromes"/>
    <property type="match status" value="1"/>
</dbReference>
<proteinExistence type="predicted"/>
<reference evidence="9" key="1">
    <citation type="submission" date="2019-12" db="EMBL/GenBank/DDBJ databases">
        <title>Actinomadura physcomitrii sp. nov., a novel actinomycete isolated from moss [Physcomitrium sphaericum (Ludw) Fuernr].</title>
        <authorList>
            <person name="Zhuang X."/>
        </authorList>
    </citation>
    <scope>NUCLEOTIDE SEQUENCE [LARGE SCALE GENOMIC DNA]</scope>
    <source>
        <strain evidence="9">LD22</strain>
    </source>
</reference>
<evidence type="ECO:0000256" key="4">
    <source>
        <dbReference type="ARBA" id="ARBA00022989"/>
    </source>
</evidence>
<evidence type="ECO:0000256" key="6">
    <source>
        <dbReference type="SAM" id="MobiDB-lite"/>
    </source>
</evidence>
<dbReference type="GO" id="GO:0009326">
    <property type="term" value="C:formate dehydrogenase complex"/>
    <property type="evidence" value="ECO:0007669"/>
    <property type="project" value="TreeGrafter"/>
</dbReference>
<dbReference type="GO" id="GO:0022904">
    <property type="term" value="P:respiratory electron transport chain"/>
    <property type="evidence" value="ECO:0007669"/>
    <property type="project" value="InterPro"/>
</dbReference>
<evidence type="ECO:0000256" key="2">
    <source>
        <dbReference type="ARBA" id="ARBA00022475"/>
    </source>
</evidence>
<dbReference type="EMBL" id="WBMS02000004">
    <property type="protein sequence ID" value="MWA00180.1"/>
    <property type="molecule type" value="Genomic_DNA"/>
</dbReference>
<dbReference type="GO" id="GO:0015944">
    <property type="term" value="P:formate oxidation"/>
    <property type="evidence" value="ECO:0007669"/>
    <property type="project" value="TreeGrafter"/>
</dbReference>
<feature type="transmembrane region" description="Helical" evidence="7">
    <location>
        <begin position="35"/>
        <end position="56"/>
    </location>
</feature>
<evidence type="ECO:0000256" key="5">
    <source>
        <dbReference type="ARBA" id="ARBA00023136"/>
    </source>
</evidence>
<dbReference type="InterPro" id="IPR011577">
    <property type="entry name" value="Cyt_b561_bac/Ni-Hgenase"/>
</dbReference>
<dbReference type="AlphaFoldDB" id="A0A6I4M530"/>
<evidence type="ECO:0000256" key="3">
    <source>
        <dbReference type="ARBA" id="ARBA00022692"/>
    </source>
</evidence>
<accession>A0A6I4M530</accession>
<dbReference type="Proteomes" id="UP000462055">
    <property type="component" value="Unassembled WGS sequence"/>
</dbReference>
<dbReference type="Pfam" id="PF01292">
    <property type="entry name" value="Ni_hydr_CYTB"/>
    <property type="match status" value="1"/>
</dbReference>
<dbReference type="GO" id="GO:0036397">
    <property type="term" value="F:formate dehydrogenase (quinone) activity"/>
    <property type="evidence" value="ECO:0007669"/>
    <property type="project" value="TreeGrafter"/>
</dbReference>
<dbReference type="GO" id="GO:0009061">
    <property type="term" value="P:anaerobic respiration"/>
    <property type="evidence" value="ECO:0007669"/>
    <property type="project" value="TreeGrafter"/>
</dbReference>
<evidence type="ECO:0000259" key="8">
    <source>
        <dbReference type="Pfam" id="PF01292"/>
    </source>
</evidence>
<keyword evidence="4 7" id="KW-1133">Transmembrane helix</keyword>
<dbReference type="Gene3D" id="1.20.950.20">
    <property type="entry name" value="Transmembrane di-heme cytochromes, Chain C"/>
    <property type="match status" value="1"/>
</dbReference>
<gene>
    <name evidence="9" type="ORF">F8568_007285</name>
</gene>
<evidence type="ECO:0000313" key="9">
    <source>
        <dbReference type="EMBL" id="MWA00180.1"/>
    </source>
</evidence>
<dbReference type="PANTHER" id="PTHR30074:SF6">
    <property type="entry name" value="FORMATE DEHYDROGENASE GAMMA SUBUNIT"/>
    <property type="match status" value="1"/>
</dbReference>
<dbReference type="RefSeq" id="WP_151592697.1">
    <property type="nucleotide sequence ID" value="NZ_WBMS02000004.1"/>
</dbReference>
<protein>
    <submittedName>
        <fullName evidence="9">Formate dehydrogenase</fullName>
    </submittedName>
</protein>
<feature type="domain" description="Cytochrome b561 bacterial/Ni-hydrogenase" evidence="8">
    <location>
        <begin position="24"/>
        <end position="199"/>
    </location>
</feature>
<dbReference type="GO" id="GO:0009055">
    <property type="term" value="F:electron transfer activity"/>
    <property type="evidence" value="ECO:0007669"/>
    <property type="project" value="InterPro"/>
</dbReference>
<feature type="compositionally biased region" description="Gly residues" evidence="6">
    <location>
        <begin position="230"/>
        <end position="247"/>
    </location>
</feature>
<dbReference type="InterPro" id="IPR016174">
    <property type="entry name" value="Di-haem_cyt_TM"/>
</dbReference>
<dbReference type="PANTHER" id="PTHR30074">
    <property type="entry name" value="FORMATE DEHYDROGENASE, NITRATE-INDUCIBLE, CYTOCHROME B556 FDN SUBUNIT"/>
    <property type="match status" value="1"/>
</dbReference>
<evidence type="ECO:0000256" key="7">
    <source>
        <dbReference type="SAM" id="Phobius"/>
    </source>
</evidence>
<keyword evidence="5 7" id="KW-0472">Membrane</keyword>
<name>A0A6I4M530_9ACTN</name>
<feature type="transmembrane region" description="Helical" evidence="7">
    <location>
        <begin position="133"/>
        <end position="152"/>
    </location>
</feature>
<comment type="caution">
    <text evidence="9">The sequence shown here is derived from an EMBL/GenBank/DDBJ whole genome shotgun (WGS) entry which is preliminary data.</text>
</comment>
<dbReference type="GO" id="GO:0005886">
    <property type="term" value="C:plasma membrane"/>
    <property type="evidence" value="ECO:0007669"/>
    <property type="project" value="UniProtKB-SubCell"/>
</dbReference>
<comment type="subcellular location">
    <subcellularLocation>
        <location evidence="1">Cell membrane</location>
        <topology evidence="1">Multi-pass membrane protein</topology>
    </subcellularLocation>
</comment>
<evidence type="ECO:0000313" key="10">
    <source>
        <dbReference type="Proteomes" id="UP000462055"/>
    </source>
</evidence>
<keyword evidence="2" id="KW-1003">Cell membrane</keyword>
<keyword evidence="3 7" id="KW-0812">Transmembrane</keyword>
<feature type="transmembrane region" description="Helical" evidence="7">
    <location>
        <begin position="172"/>
        <end position="189"/>
    </location>
</feature>
<sequence length="258" mass="27912">MHPHDVARPEPARPEPSRSGTLLRFTAAERSIHHVTALLMLVCLATAGMLYLPMLSTLVGHRELLKTVHVWCGFALPVPIVLGLASRAFRTDVRRLNRFAPHDWEWLKRGDRRAVRRGRGVLPVGKFNAGQKLNAAFTAGAILVMLGTGEVLTFPGPWPDRWRTGATFVHDWLFVVIVLVVAGHLWEAFRDPGALGGMLTGRVDRGWAARHHAGWADAVQRIAPRAPDGPSGGGTGGTATGASGDGGPEFAKRRPGMS</sequence>
<evidence type="ECO:0000256" key="1">
    <source>
        <dbReference type="ARBA" id="ARBA00004651"/>
    </source>
</evidence>
<feature type="transmembrane region" description="Helical" evidence="7">
    <location>
        <begin position="68"/>
        <end position="89"/>
    </location>
</feature>
<feature type="region of interest" description="Disordered" evidence="6">
    <location>
        <begin position="221"/>
        <end position="258"/>
    </location>
</feature>
<keyword evidence="10" id="KW-1185">Reference proteome</keyword>
<organism evidence="9 10">
    <name type="scientific">Actinomadura physcomitrii</name>
    <dbReference type="NCBI Taxonomy" id="2650748"/>
    <lineage>
        <taxon>Bacteria</taxon>
        <taxon>Bacillati</taxon>
        <taxon>Actinomycetota</taxon>
        <taxon>Actinomycetes</taxon>
        <taxon>Streptosporangiales</taxon>
        <taxon>Thermomonosporaceae</taxon>
        <taxon>Actinomadura</taxon>
    </lineage>
</organism>